<protein>
    <submittedName>
        <fullName evidence="1">Uncharacterized protein</fullName>
    </submittedName>
</protein>
<dbReference type="AlphaFoldDB" id="A0A4V3RRD8"/>
<dbReference type="OrthoDB" id="3182582at2"/>
<dbReference type="EMBL" id="SRYE01000001">
    <property type="protein sequence ID" value="TGY63120.1"/>
    <property type="molecule type" value="Genomic_DNA"/>
</dbReference>
<name>A0A4V3RRD8_9ACTN</name>
<keyword evidence="2" id="KW-1185">Reference proteome</keyword>
<evidence type="ECO:0000313" key="2">
    <source>
        <dbReference type="Proteomes" id="UP000310263"/>
    </source>
</evidence>
<dbReference type="Proteomes" id="UP000310263">
    <property type="component" value="Unassembled WGS sequence"/>
</dbReference>
<sequence>MCLRGGLMISPELDELSCNLIGEALDVLAAGDLLGVVASVLDGQGNRVTCAFEDDGEDVCLEAAHKWVKDLATGARTEPQLGAPMGYAICYSGAVDTGDGFADALMCEFGDKDPRPDYSAFLLVQGTGESFSWSDPAPAGELPSLL</sequence>
<evidence type="ECO:0000313" key="1">
    <source>
        <dbReference type="EMBL" id="TGY63120.1"/>
    </source>
</evidence>
<reference evidence="1 2" key="1">
    <citation type="submission" date="2019-04" db="EMBL/GenBank/DDBJ databases">
        <title>Microbes associate with the intestines of laboratory mice.</title>
        <authorList>
            <person name="Navarre W."/>
            <person name="Wong E."/>
            <person name="Huang K."/>
            <person name="Tropini C."/>
            <person name="Ng K."/>
            <person name="Yu B."/>
        </authorList>
    </citation>
    <scope>NUCLEOTIDE SEQUENCE [LARGE SCALE GENOMIC DNA]</scope>
    <source>
        <strain evidence="1 2">NM07_P-09</strain>
    </source>
</reference>
<accession>A0A4V3RRD8</accession>
<organism evidence="1 2">
    <name type="scientific">Muricaecibacterium torontonense</name>
    <dbReference type="NCBI Taxonomy" id="3032871"/>
    <lineage>
        <taxon>Bacteria</taxon>
        <taxon>Bacillati</taxon>
        <taxon>Actinomycetota</taxon>
        <taxon>Coriobacteriia</taxon>
        <taxon>Coriobacteriales</taxon>
        <taxon>Atopobiaceae</taxon>
        <taxon>Muricaecibacterium</taxon>
    </lineage>
</organism>
<comment type="caution">
    <text evidence="1">The sequence shown here is derived from an EMBL/GenBank/DDBJ whole genome shotgun (WGS) entry which is preliminary data.</text>
</comment>
<gene>
    <name evidence="1" type="ORF">E5334_00970</name>
</gene>
<proteinExistence type="predicted"/>